<dbReference type="GO" id="GO:0050804">
    <property type="term" value="P:modulation of chemical synaptic transmission"/>
    <property type="evidence" value="ECO:0007669"/>
    <property type="project" value="TreeGrafter"/>
</dbReference>
<dbReference type="GO" id="GO:0007169">
    <property type="term" value="P:cell surface receptor protein tyrosine kinase signaling pathway"/>
    <property type="evidence" value="ECO:0007669"/>
    <property type="project" value="TreeGrafter"/>
</dbReference>
<feature type="disulfide bond" evidence="6">
    <location>
        <begin position="89"/>
        <end position="155"/>
    </location>
</feature>
<feature type="domain" description="Nerve growth factor-related" evidence="8">
    <location>
        <begin position="81"/>
        <end position="186"/>
    </location>
</feature>
<sequence length="194" mass="21830">MRSSTLALLILISVQAAVRIGGDQQQQDSHSHPIPVVDPKLFNKRRYRSPRVLFSAMPPGVEIDGVPGPSPRVRRKANKPLHRGEYSVCDSVNRWVDNKTRATDMAGNEVTVLPNFNIENVSIKQYFFETTCRGGGRSGASGCRGIDGRHWNSYCSNTHTFVRALTSFQSQVAWRYIRINTACVCVLSRKSWRH</sequence>
<evidence type="ECO:0000256" key="3">
    <source>
        <dbReference type="ARBA" id="ARBA00022525"/>
    </source>
</evidence>
<dbReference type="GO" id="GO:0048812">
    <property type="term" value="P:neuron projection morphogenesis"/>
    <property type="evidence" value="ECO:0007669"/>
    <property type="project" value="TreeGrafter"/>
</dbReference>
<dbReference type="SUPFAM" id="SSF57501">
    <property type="entry name" value="Cystine-knot cytokines"/>
    <property type="match status" value="1"/>
</dbReference>
<reference evidence="9" key="3">
    <citation type="submission" date="2025-09" db="UniProtKB">
        <authorList>
            <consortium name="Ensembl"/>
        </authorList>
    </citation>
    <scope>IDENTIFICATION</scope>
</reference>
<dbReference type="InterPro" id="IPR002072">
    <property type="entry name" value="Nerve_growth_factor-rel"/>
</dbReference>
<dbReference type="FunFam" id="2.10.90.10:FF:000002">
    <property type="entry name" value="Brain-derived neurotrophic factor"/>
    <property type="match status" value="1"/>
</dbReference>
<dbReference type="GO" id="GO:0043524">
    <property type="term" value="P:negative regulation of neuron apoptotic process"/>
    <property type="evidence" value="ECO:0007669"/>
    <property type="project" value="TreeGrafter"/>
</dbReference>
<reference evidence="9 10" key="1">
    <citation type="submission" date="2019-04" db="EMBL/GenBank/DDBJ databases">
        <authorList>
            <consortium name="Wellcome Sanger Institute Data Sharing"/>
        </authorList>
    </citation>
    <scope>NUCLEOTIDE SEQUENCE [LARGE SCALE GENOMIC DNA]</scope>
</reference>
<feature type="disulfide bond" evidence="6">
    <location>
        <begin position="132"/>
        <end position="183"/>
    </location>
</feature>
<organism evidence="9 10">
    <name type="scientific">Scleropages formosus</name>
    <name type="common">Asian bonytongue</name>
    <name type="synonym">Osteoglossum formosum</name>
    <dbReference type="NCBI Taxonomy" id="113540"/>
    <lineage>
        <taxon>Eukaryota</taxon>
        <taxon>Metazoa</taxon>
        <taxon>Chordata</taxon>
        <taxon>Craniata</taxon>
        <taxon>Vertebrata</taxon>
        <taxon>Euteleostomi</taxon>
        <taxon>Actinopterygii</taxon>
        <taxon>Neopterygii</taxon>
        <taxon>Teleostei</taxon>
        <taxon>Osteoglossocephala</taxon>
        <taxon>Osteoglossomorpha</taxon>
        <taxon>Osteoglossiformes</taxon>
        <taxon>Osteoglossidae</taxon>
        <taxon>Scleropages</taxon>
    </lineage>
</organism>
<evidence type="ECO:0000256" key="4">
    <source>
        <dbReference type="ARBA" id="ARBA00023030"/>
    </source>
</evidence>
<keyword evidence="4" id="KW-0339">Growth factor</keyword>
<dbReference type="Proteomes" id="UP000694397">
    <property type="component" value="Chromosome 19"/>
</dbReference>
<proteinExistence type="inferred from homology"/>
<dbReference type="GO" id="GO:0030424">
    <property type="term" value="C:axon"/>
    <property type="evidence" value="ECO:0007669"/>
    <property type="project" value="TreeGrafter"/>
</dbReference>
<dbReference type="GO" id="GO:0008021">
    <property type="term" value="C:synaptic vesicle"/>
    <property type="evidence" value="ECO:0007669"/>
    <property type="project" value="TreeGrafter"/>
</dbReference>
<dbReference type="PRINTS" id="PR00268">
    <property type="entry name" value="NGF"/>
</dbReference>
<evidence type="ECO:0000259" key="8">
    <source>
        <dbReference type="SMART" id="SM00140"/>
    </source>
</evidence>
<dbReference type="OrthoDB" id="6491780at2759"/>
<dbReference type="InterPro" id="IPR019846">
    <property type="entry name" value="Nerve_growth_factor_CS"/>
</dbReference>
<dbReference type="InterPro" id="IPR029034">
    <property type="entry name" value="Cystine-knot_cytokine"/>
</dbReference>
<dbReference type="GeneTree" id="ENSGT00390000007725"/>
<dbReference type="GO" id="GO:0008083">
    <property type="term" value="F:growth factor activity"/>
    <property type="evidence" value="ECO:0007669"/>
    <property type="project" value="UniProtKB-KW"/>
</dbReference>
<name>A0A8C9T8Z4_SCLFO</name>
<dbReference type="Ensembl" id="ENSSFOT00015000245.2">
    <property type="protein sequence ID" value="ENSSFOP00015043713.1"/>
    <property type="gene ID" value="ENSSFOG00015000164.2"/>
</dbReference>
<dbReference type="PANTHER" id="PTHR11589">
    <property type="entry name" value="NERVE GROWTH FACTOR NGF -RELATED"/>
    <property type="match status" value="1"/>
</dbReference>
<dbReference type="PANTHER" id="PTHR11589:SF10">
    <property type="entry name" value="BETA-NERVE GROWTH FACTOR"/>
    <property type="match status" value="1"/>
</dbReference>
<dbReference type="SMART" id="SM00140">
    <property type="entry name" value="NGF"/>
    <property type="match status" value="1"/>
</dbReference>
<dbReference type="PROSITE" id="PS00248">
    <property type="entry name" value="NGF_1"/>
    <property type="match status" value="1"/>
</dbReference>
<evidence type="ECO:0000313" key="9">
    <source>
        <dbReference type="Ensembl" id="ENSSFOP00015043713.1"/>
    </source>
</evidence>
<comment type="similarity">
    <text evidence="2">Belongs to the NGF-beta family.</text>
</comment>
<reference evidence="9" key="2">
    <citation type="submission" date="2025-08" db="UniProtKB">
        <authorList>
            <consortium name="Ensembl"/>
        </authorList>
    </citation>
    <scope>IDENTIFICATION</scope>
</reference>
<dbReference type="Pfam" id="PF00243">
    <property type="entry name" value="NGF"/>
    <property type="match status" value="1"/>
</dbReference>
<protein>
    <submittedName>
        <fullName evidence="9">Nerve growth factor a (beta polypeptide)</fullName>
    </submittedName>
</protein>
<dbReference type="GO" id="GO:0030425">
    <property type="term" value="C:dendrite"/>
    <property type="evidence" value="ECO:0007669"/>
    <property type="project" value="TreeGrafter"/>
</dbReference>
<feature type="disulfide bond" evidence="6">
    <location>
        <begin position="143"/>
        <end position="185"/>
    </location>
</feature>
<feature type="chain" id="PRO_5034377882" evidence="7">
    <location>
        <begin position="17"/>
        <end position="194"/>
    </location>
</feature>
<dbReference type="GO" id="GO:0021675">
    <property type="term" value="P:nerve development"/>
    <property type="evidence" value="ECO:0007669"/>
    <property type="project" value="TreeGrafter"/>
</dbReference>
<dbReference type="PROSITE" id="PS50270">
    <property type="entry name" value="NGF_2"/>
    <property type="match status" value="1"/>
</dbReference>
<evidence type="ECO:0000256" key="7">
    <source>
        <dbReference type="SAM" id="SignalP"/>
    </source>
</evidence>
<dbReference type="Gene3D" id="2.10.90.10">
    <property type="entry name" value="Cystine-knot cytokines"/>
    <property type="match status" value="1"/>
</dbReference>
<feature type="signal peptide" evidence="7">
    <location>
        <begin position="1"/>
        <end position="16"/>
    </location>
</feature>
<keyword evidence="3" id="KW-0964">Secreted</keyword>
<keyword evidence="5 6" id="KW-1015">Disulfide bond</keyword>
<comment type="subcellular location">
    <subcellularLocation>
        <location evidence="1">Secreted</location>
    </subcellularLocation>
</comment>
<evidence type="ECO:0000256" key="2">
    <source>
        <dbReference type="ARBA" id="ARBA00010783"/>
    </source>
</evidence>
<keyword evidence="7" id="KW-0732">Signal</keyword>
<dbReference type="GO" id="GO:0005163">
    <property type="term" value="F:nerve growth factor receptor binding"/>
    <property type="evidence" value="ECO:0007669"/>
    <property type="project" value="TreeGrafter"/>
</dbReference>
<evidence type="ECO:0000256" key="1">
    <source>
        <dbReference type="ARBA" id="ARBA00004613"/>
    </source>
</evidence>
<dbReference type="PIRSF" id="PIRSF001789">
    <property type="entry name" value="NGF"/>
    <property type="match status" value="1"/>
</dbReference>
<dbReference type="InterPro" id="IPR020408">
    <property type="entry name" value="Nerve_growth_factor-like"/>
</dbReference>
<evidence type="ECO:0000256" key="6">
    <source>
        <dbReference type="PIRSR" id="PIRSR001789-1"/>
    </source>
</evidence>
<evidence type="ECO:0000313" key="10">
    <source>
        <dbReference type="Proteomes" id="UP000694397"/>
    </source>
</evidence>
<accession>A0A8C9T8Z4</accession>
<dbReference type="GO" id="GO:0038180">
    <property type="term" value="P:nerve growth factor signaling pathway"/>
    <property type="evidence" value="ECO:0007669"/>
    <property type="project" value="TreeGrafter"/>
</dbReference>
<dbReference type="GO" id="GO:0005615">
    <property type="term" value="C:extracellular space"/>
    <property type="evidence" value="ECO:0007669"/>
    <property type="project" value="TreeGrafter"/>
</dbReference>
<evidence type="ECO:0000256" key="5">
    <source>
        <dbReference type="ARBA" id="ARBA00023157"/>
    </source>
</evidence>
<gene>
    <name evidence="9" type="primary">NGF</name>
    <name evidence="9" type="synonym">ngfa</name>
</gene>
<keyword evidence="10" id="KW-1185">Reference proteome</keyword>
<dbReference type="AlphaFoldDB" id="A0A8C9T8Z4"/>